<dbReference type="Proteomes" id="UP000292957">
    <property type="component" value="Unassembled WGS sequence"/>
</dbReference>
<dbReference type="AlphaFoldDB" id="A0A4Q9M4I2"/>
<organism evidence="1">
    <name type="scientific">Dichomitus squalens</name>
    <dbReference type="NCBI Taxonomy" id="114155"/>
    <lineage>
        <taxon>Eukaryota</taxon>
        <taxon>Fungi</taxon>
        <taxon>Dikarya</taxon>
        <taxon>Basidiomycota</taxon>
        <taxon>Agaricomycotina</taxon>
        <taxon>Agaricomycetes</taxon>
        <taxon>Polyporales</taxon>
        <taxon>Polyporaceae</taxon>
        <taxon>Dichomitus</taxon>
    </lineage>
</organism>
<name>A0A4Q9M4I2_9APHY</name>
<reference evidence="1" key="1">
    <citation type="submission" date="2019-01" db="EMBL/GenBank/DDBJ databases">
        <title>Draft genome sequences of three monokaryotic isolates of the white-rot basidiomycete fungus Dichomitus squalens.</title>
        <authorList>
            <consortium name="DOE Joint Genome Institute"/>
            <person name="Lopez S.C."/>
            <person name="Andreopoulos B."/>
            <person name="Pangilinan J."/>
            <person name="Lipzen A."/>
            <person name="Riley R."/>
            <person name="Ahrendt S."/>
            <person name="Ng V."/>
            <person name="Barry K."/>
            <person name="Daum C."/>
            <person name="Grigoriev I.V."/>
            <person name="Hilden K.S."/>
            <person name="Makela M.R."/>
            <person name="de Vries R.P."/>
        </authorList>
    </citation>
    <scope>NUCLEOTIDE SEQUENCE [LARGE SCALE GENOMIC DNA]</scope>
    <source>
        <strain evidence="1">OM18370.1</strain>
    </source>
</reference>
<accession>A0A4Q9M4I2</accession>
<sequence length="81" mass="9451">MSTSSFYGPFESSTLPEYQFWNGWITDEDGNYVMWVPDEYRDCLLWRGMVKVMGRESVTIEFPDAFSGTEWAKCYKPQPSA</sequence>
<dbReference type="EMBL" id="ML143582">
    <property type="protein sequence ID" value="TBU21715.1"/>
    <property type="molecule type" value="Genomic_DNA"/>
</dbReference>
<protein>
    <submittedName>
        <fullName evidence="1">Uncharacterized protein</fullName>
    </submittedName>
</protein>
<gene>
    <name evidence="1" type="ORF">BD311DRAFT_827915</name>
</gene>
<evidence type="ECO:0000313" key="1">
    <source>
        <dbReference type="EMBL" id="TBU21715.1"/>
    </source>
</evidence>
<proteinExistence type="predicted"/>